<dbReference type="Proteomes" id="UP000503447">
    <property type="component" value="Chromosome"/>
</dbReference>
<evidence type="ECO:0000256" key="2">
    <source>
        <dbReference type="SAM" id="SignalP"/>
    </source>
</evidence>
<accession>A0A6M5YV72</accession>
<dbReference type="EMBL" id="CP053452">
    <property type="protein sequence ID" value="QJW97133.1"/>
    <property type="molecule type" value="Genomic_DNA"/>
</dbReference>
<dbReference type="KEGG" id="ftj:FTUN_4698"/>
<feature type="signal peptide" evidence="2">
    <location>
        <begin position="1"/>
        <end position="19"/>
    </location>
</feature>
<dbReference type="Gene3D" id="2.60.120.380">
    <property type="match status" value="2"/>
</dbReference>
<name>A0A6M5YV72_9BACT</name>
<protein>
    <submittedName>
        <fullName evidence="3">Uncharacterized protein</fullName>
    </submittedName>
</protein>
<evidence type="ECO:0000313" key="4">
    <source>
        <dbReference type="Proteomes" id="UP000503447"/>
    </source>
</evidence>
<organism evidence="3 4">
    <name type="scientific">Frigoriglobus tundricola</name>
    <dbReference type="NCBI Taxonomy" id="2774151"/>
    <lineage>
        <taxon>Bacteria</taxon>
        <taxon>Pseudomonadati</taxon>
        <taxon>Planctomycetota</taxon>
        <taxon>Planctomycetia</taxon>
        <taxon>Gemmatales</taxon>
        <taxon>Gemmataceae</taxon>
        <taxon>Frigoriglobus</taxon>
    </lineage>
</organism>
<proteinExistence type="predicted"/>
<sequence length="882" mass="93137">MRRLVFGLVLLVVCGPAVAQPPPPGLPSARVQHVFPLGVKAGTSVEVIVTGNDLEEPEKLFFSHPGIRGEYVSPPKDPTPDPKDPKKTVPPPKTNPAGPHKFKVTAAGDVPPGLYDLRFVGKWGASNPRTFAVSDQIEVAEKEPNNDVPEAQKVELGTTVSGVISAPTDVDYTSFTGKKGQRIIVSCLASSIDSKAAPMIEVFDLSGRKLAANRNYHENDALLDVILPADGDYYVRLFQFTYTVGGPDYFYRLSIGTAPWIDAVFPPVVEPGKPTAVTVYGRNLPGGQPADGVTADGRPLEKLIVTVTPPADAVGKLTSLTHVNPTTALQDGFTYALKGPGGVSNPVVIYLAGDKLTVLTAPANTPDAAAVLDGPGEVAGFLARRGDRAWVAFRAKKGEKVALNLAAERIGSNGDFFFSVRDGKDPKRDLSGEQDDDNDTLHPFGFYTRTSDPGPYTFTAPEDGKYYVMVGCRESSYLSGPKAAFRLRLGSLVPDFCAVVMPYSRFYQTGSAAWQGGTQAYHVFAHRADGYTGTLEVAAEGLPAGVTAKPLMIGPAARWGVLVLNVAPGTAPVTSAITVKVTGTDPVGKTLVRSARPASVTWGTQQPDQNIPVVSKLDQSLVLAVRGEKAPFHITADVPNATVKSGMGKEEKVNGPIIVMKQGDKASVPVRVEWATDEKPNVTLTVESMLQQQQNAPVTVGIAGQPTKDKPDVVVNLDARTNAAPGTYTVTLRGLSQVPFQKDPMAKGKGPNLPAEGFSTPITVQVIPTAVVKIAAPTLPGNTLKIGTDGELVVKVDRQHDYAGEIKLKFAPPTGVTGVTADEVTIPAGQGEAKLVLKAASGTKPGAVSNATITATAVYAGKYTITHEAKVSFTVAEEPKKK</sequence>
<feature type="region of interest" description="Disordered" evidence="1">
    <location>
        <begin position="65"/>
        <end position="103"/>
    </location>
</feature>
<feature type="chain" id="PRO_5026880417" evidence="2">
    <location>
        <begin position="20"/>
        <end position="882"/>
    </location>
</feature>
<feature type="compositionally biased region" description="Basic and acidic residues" evidence="1">
    <location>
        <begin position="78"/>
        <end position="87"/>
    </location>
</feature>
<gene>
    <name evidence="3" type="ORF">FTUN_4698</name>
</gene>
<evidence type="ECO:0000313" key="3">
    <source>
        <dbReference type="EMBL" id="QJW97133.1"/>
    </source>
</evidence>
<evidence type="ECO:0000256" key="1">
    <source>
        <dbReference type="SAM" id="MobiDB-lite"/>
    </source>
</evidence>
<dbReference type="SUPFAM" id="SSF89260">
    <property type="entry name" value="Collagen-binding domain"/>
    <property type="match status" value="1"/>
</dbReference>
<dbReference type="RefSeq" id="WP_171472573.1">
    <property type="nucleotide sequence ID" value="NZ_CP053452.2"/>
</dbReference>
<reference evidence="4" key="1">
    <citation type="submission" date="2020-05" db="EMBL/GenBank/DDBJ databases">
        <title>Frigoriglobus tundricola gen. nov., sp. nov., a psychrotolerant cellulolytic planctomycete of the family Gemmataceae with two divergent copies of 16S rRNA gene.</title>
        <authorList>
            <person name="Kulichevskaya I.S."/>
            <person name="Ivanova A.A."/>
            <person name="Naumoff D.G."/>
            <person name="Beletsky A.V."/>
            <person name="Rijpstra W.I.C."/>
            <person name="Sinninghe Damste J.S."/>
            <person name="Mardanov A.V."/>
            <person name="Ravin N.V."/>
            <person name="Dedysh S.N."/>
        </authorList>
    </citation>
    <scope>NUCLEOTIDE SEQUENCE [LARGE SCALE GENOMIC DNA]</scope>
    <source>
        <strain evidence="4">PL17</strain>
    </source>
</reference>
<keyword evidence="2" id="KW-0732">Signal</keyword>
<dbReference type="AlphaFoldDB" id="A0A6M5YV72"/>
<keyword evidence="4" id="KW-1185">Reference proteome</keyword>